<evidence type="ECO:0000259" key="8">
    <source>
        <dbReference type="Pfam" id="PF00884"/>
    </source>
</evidence>
<dbReference type="GO" id="GO:0008449">
    <property type="term" value="F:N-acetylglucosamine-6-sulfatase activity"/>
    <property type="evidence" value="ECO:0007669"/>
    <property type="project" value="TreeGrafter"/>
</dbReference>
<dbReference type="PANTHER" id="PTHR43108:SF8">
    <property type="entry name" value="SD21168P"/>
    <property type="match status" value="1"/>
</dbReference>
<evidence type="ECO:0000313" key="10">
    <source>
        <dbReference type="Proteomes" id="UP001329430"/>
    </source>
</evidence>
<evidence type="ECO:0000256" key="3">
    <source>
        <dbReference type="ARBA" id="ARBA00022729"/>
    </source>
</evidence>
<evidence type="ECO:0000256" key="6">
    <source>
        <dbReference type="SAM" id="MobiDB-lite"/>
    </source>
</evidence>
<evidence type="ECO:0000256" key="2">
    <source>
        <dbReference type="ARBA" id="ARBA00008779"/>
    </source>
</evidence>
<gene>
    <name evidence="9" type="ORF">RI129_013144</name>
</gene>
<feature type="region of interest" description="Disordered" evidence="6">
    <location>
        <begin position="1"/>
        <end position="88"/>
    </location>
</feature>
<dbReference type="Pfam" id="PF00884">
    <property type="entry name" value="Sulfatase"/>
    <property type="match status" value="1"/>
</dbReference>
<dbReference type="GO" id="GO:0005539">
    <property type="term" value="F:glycosaminoglycan binding"/>
    <property type="evidence" value="ECO:0007669"/>
    <property type="project" value="TreeGrafter"/>
</dbReference>
<dbReference type="CDD" id="cd16147">
    <property type="entry name" value="G6S"/>
    <property type="match status" value="1"/>
</dbReference>
<accession>A0AAN7V7N7</accession>
<dbReference type="InterPro" id="IPR017850">
    <property type="entry name" value="Alkaline_phosphatase_core_sf"/>
</dbReference>
<organism evidence="9 10">
    <name type="scientific">Pyrocoelia pectoralis</name>
    <dbReference type="NCBI Taxonomy" id="417401"/>
    <lineage>
        <taxon>Eukaryota</taxon>
        <taxon>Metazoa</taxon>
        <taxon>Ecdysozoa</taxon>
        <taxon>Arthropoda</taxon>
        <taxon>Hexapoda</taxon>
        <taxon>Insecta</taxon>
        <taxon>Pterygota</taxon>
        <taxon>Neoptera</taxon>
        <taxon>Endopterygota</taxon>
        <taxon>Coleoptera</taxon>
        <taxon>Polyphaga</taxon>
        <taxon>Elateriformia</taxon>
        <taxon>Elateroidea</taxon>
        <taxon>Lampyridae</taxon>
        <taxon>Lampyrinae</taxon>
        <taxon>Pyrocoelia</taxon>
    </lineage>
</organism>
<comment type="similarity">
    <text evidence="2">Belongs to the sulfatase family.</text>
</comment>
<feature type="compositionally biased region" description="Basic and acidic residues" evidence="6">
    <location>
        <begin position="53"/>
        <end position="88"/>
    </location>
</feature>
<evidence type="ECO:0000256" key="4">
    <source>
        <dbReference type="ARBA" id="ARBA00022801"/>
    </source>
</evidence>
<keyword evidence="7" id="KW-0472">Membrane</keyword>
<keyword evidence="10" id="KW-1185">Reference proteome</keyword>
<evidence type="ECO:0000256" key="1">
    <source>
        <dbReference type="ARBA" id="ARBA00001913"/>
    </source>
</evidence>
<proteinExistence type="inferred from homology"/>
<keyword evidence="3" id="KW-0732">Signal</keyword>
<comment type="cofactor">
    <cofactor evidence="1">
        <name>Ca(2+)</name>
        <dbReference type="ChEBI" id="CHEBI:29108"/>
    </cofactor>
</comment>
<protein>
    <recommendedName>
        <fullName evidence="8">Sulfatase N-terminal domain-containing protein</fullName>
    </recommendedName>
</protein>
<dbReference type="Gene3D" id="3.40.720.10">
    <property type="entry name" value="Alkaline Phosphatase, subunit A"/>
    <property type="match status" value="1"/>
</dbReference>
<reference evidence="9 10" key="1">
    <citation type="journal article" date="2024" name="Insects">
        <title>An Improved Chromosome-Level Genome Assembly of the Firefly Pyrocoelia pectoralis.</title>
        <authorList>
            <person name="Fu X."/>
            <person name="Meyer-Rochow V.B."/>
            <person name="Ballantyne L."/>
            <person name="Zhu X."/>
        </authorList>
    </citation>
    <scope>NUCLEOTIDE SEQUENCE [LARGE SCALE GENOMIC DNA]</scope>
    <source>
        <strain evidence="9">XCY_ONT2</strain>
    </source>
</reference>
<dbReference type="PANTHER" id="PTHR43108">
    <property type="entry name" value="N-ACETYLGLUCOSAMINE-6-SULFATASE FAMILY MEMBER"/>
    <property type="match status" value="1"/>
</dbReference>
<dbReference type="Proteomes" id="UP001329430">
    <property type="component" value="Chromosome 10"/>
</dbReference>
<feature type="transmembrane region" description="Helical" evidence="7">
    <location>
        <begin position="157"/>
        <end position="175"/>
    </location>
</feature>
<keyword evidence="7" id="KW-1133">Transmembrane helix</keyword>
<dbReference type="AlphaFoldDB" id="A0AAN7V7N7"/>
<dbReference type="InterPro" id="IPR024607">
    <property type="entry name" value="Sulfatase_CS"/>
</dbReference>
<feature type="domain" description="Sulfatase N-terminal" evidence="8">
    <location>
        <begin position="184"/>
        <end position="516"/>
    </location>
</feature>
<evidence type="ECO:0000313" key="9">
    <source>
        <dbReference type="EMBL" id="KAK5638849.1"/>
    </source>
</evidence>
<feature type="compositionally biased region" description="Basic and acidic residues" evidence="6">
    <location>
        <begin position="1"/>
        <end position="20"/>
    </location>
</feature>
<dbReference type="PROSITE" id="PS00523">
    <property type="entry name" value="SULFATASE_1"/>
    <property type="match status" value="1"/>
</dbReference>
<evidence type="ECO:0000256" key="7">
    <source>
        <dbReference type="SAM" id="Phobius"/>
    </source>
</evidence>
<comment type="caution">
    <text evidence="9">The sequence shown here is derived from an EMBL/GenBank/DDBJ whole genome shotgun (WGS) entry which is preliminary data.</text>
</comment>
<keyword evidence="4" id="KW-0378">Hydrolase</keyword>
<sequence>MKEEVGRQRKGVAERKGRTDRMKRRTRKKTNNEEKRERKKNIVIRGRRRKKPQKEVKKMMEEKLNGTAEYKKSASGEGKRDGAGKNWKEKQLKVMAEKRRLRSTRIYYDHDLTQEERSAQRKIRNISGRKRAEGRKVWVGYKKIEARPRQIVSLHTLNKMFVNYTVFILSIFLIFEASHAAQKPNIILILTDDQDILLDSMVALKNVRTLINNEGITFENSFVNSPICCPSRSTILTGRHLHNIKVTNNSLSGNCSSREWQQNFEPHSFPSLLKSQANYTTFYAGKYLNGYGNRDSGGLEHVPAGYDWWLGLHGNSRYYNYSLSINGTAKHFKDEYLTDIMKEYALSFLNRQQTLHEPFFMMLSTPAAHAPFTPAPRHVNKFPNTKALRTPSFNYSDTNRHWLVRLPPPYLPSNVQNLDNIHRQRLQTLLAVDEMVGEIIGKLEKLSILNNTYIIFTSDNGFHIGQFAQPWDKRQPYETDIRIPLSIRGPLFARKQVLNLAVASVDLAPTILSMGGVDIPKEMDGASFYKAAIENLGVSEQNILIQYYGEGTPTTVDVDCFDREDDKHELSYCSPSNWCKCQDARNNTYACVRRLSRTTDFKFCQFFDGENFTEAYNLRSDPDELHNIYSEMEPHQIDDYRTTLDELLSCSGQGCRKFVR</sequence>
<feature type="compositionally biased region" description="Basic residues" evidence="6">
    <location>
        <begin position="37"/>
        <end position="52"/>
    </location>
</feature>
<evidence type="ECO:0000256" key="5">
    <source>
        <dbReference type="ARBA" id="ARBA00023180"/>
    </source>
</evidence>
<keyword evidence="5" id="KW-0325">Glycoprotein</keyword>
<dbReference type="InterPro" id="IPR000917">
    <property type="entry name" value="Sulfatase_N"/>
</dbReference>
<dbReference type="EMBL" id="JAVRBK010000010">
    <property type="protein sequence ID" value="KAK5638849.1"/>
    <property type="molecule type" value="Genomic_DNA"/>
</dbReference>
<dbReference type="SUPFAM" id="SSF53649">
    <property type="entry name" value="Alkaline phosphatase-like"/>
    <property type="match status" value="1"/>
</dbReference>
<keyword evidence="7" id="KW-0812">Transmembrane</keyword>
<name>A0AAN7V7N7_9COLE</name>